<evidence type="ECO:0000313" key="2">
    <source>
        <dbReference type="Proteomes" id="UP001431313"/>
    </source>
</evidence>
<evidence type="ECO:0000313" key="1">
    <source>
        <dbReference type="EMBL" id="MCS0634989.1"/>
    </source>
</evidence>
<proteinExistence type="predicted"/>
<sequence>MWFFDTLASGFQTTTDPARLHTFRIVFGAVLTARFALAFGQGGWDRFTPGSLSTRLAAQRFGAARARLLTTAYRPVLIARTAAAPALTAGLLPRLALAFVLTGAAMELLYLRSPNAVRYTLLAGGALLLAGDLGTGPAVRHGASTANTWAQCLLVLITTDLYWNSAWQKLRSPQFRSGLYLAQWIHTLDRLRDQLPYRHQFAVPGVVRRHTGNLTPRDIRLWRLVAATVITLEAVLPPAMLFPRTMPYAVAAGIAMHTAFTCLKPRQLITFSGLTTASYLAFST</sequence>
<organism evidence="1 2">
    <name type="scientific">Streptomyces pyxinae</name>
    <dbReference type="NCBI Taxonomy" id="2970734"/>
    <lineage>
        <taxon>Bacteria</taxon>
        <taxon>Bacillati</taxon>
        <taxon>Actinomycetota</taxon>
        <taxon>Actinomycetes</taxon>
        <taxon>Kitasatosporales</taxon>
        <taxon>Streptomycetaceae</taxon>
        <taxon>Streptomyces</taxon>
    </lineage>
</organism>
<dbReference type="RefSeq" id="WP_258785635.1">
    <property type="nucleotide sequence ID" value="NZ_JANUGQ010000002.1"/>
</dbReference>
<keyword evidence="2" id="KW-1185">Reference proteome</keyword>
<name>A0ABT2CC46_9ACTN</name>
<dbReference type="Proteomes" id="UP001431313">
    <property type="component" value="Unassembled WGS sequence"/>
</dbReference>
<dbReference type="EMBL" id="JANUGQ010000002">
    <property type="protein sequence ID" value="MCS0634989.1"/>
    <property type="molecule type" value="Genomic_DNA"/>
</dbReference>
<evidence type="ECO:0008006" key="3">
    <source>
        <dbReference type="Google" id="ProtNLM"/>
    </source>
</evidence>
<reference evidence="1" key="1">
    <citation type="submission" date="2022-08" db="EMBL/GenBank/DDBJ databases">
        <authorList>
            <person name="Somphong A."/>
            <person name="Phongsopitanun W."/>
        </authorList>
    </citation>
    <scope>NUCLEOTIDE SEQUENCE</scope>
    <source>
        <strain evidence="1">LP05-1</strain>
    </source>
</reference>
<accession>A0ABT2CC46</accession>
<protein>
    <recommendedName>
        <fullName evidence="3">HTTM domain-containing protein</fullName>
    </recommendedName>
</protein>
<gene>
    <name evidence="1" type="ORF">NX801_04810</name>
</gene>
<comment type="caution">
    <text evidence="1">The sequence shown here is derived from an EMBL/GenBank/DDBJ whole genome shotgun (WGS) entry which is preliminary data.</text>
</comment>